<protein>
    <submittedName>
        <fullName evidence="11">Nucleotidyltransferase family protein</fullName>
    </submittedName>
</protein>
<dbReference type="AlphaFoldDB" id="A0AAP2G5D4"/>
<comment type="cofactor">
    <cofactor evidence="1">
        <name>Mg(2+)</name>
        <dbReference type="ChEBI" id="CHEBI:18420"/>
    </cofactor>
</comment>
<evidence type="ECO:0000256" key="6">
    <source>
        <dbReference type="ARBA" id="ARBA00022741"/>
    </source>
</evidence>
<evidence type="ECO:0000256" key="5">
    <source>
        <dbReference type="ARBA" id="ARBA00022723"/>
    </source>
</evidence>
<dbReference type="InterPro" id="IPR052038">
    <property type="entry name" value="Type-VII_TA_antitoxin"/>
</dbReference>
<dbReference type="SUPFAM" id="SSF81301">
    <property type="entry name" value="Nucleotidyltransferase"/>
    <property type="match status" value="1"/>
</dbReference>
<dbReference type="PANTHER" id="PTHR33571:SF14">
    <property type="entry name" value="PROTEIN ADENYLYLTRANSFERASE MJ0435-RELATED"/>
    <property type="match status" value="1"/>
</dbReference>
<gene>
    <name evidence="11" type="ORF">KI659_13305</name>
</gene>
<keyword evidence="12" id="KW-1185">Reference proteome</keyword>
<comment type="caution">
    <text evidence="11">The sequence shown here is derived from an EMBL/GenBank/DDBJ whole genome shotgun (WGS) entry which is preliminary data.</text>
</comment>
<dbReference type="InterPro" id="IPR043519">
    <property type="entry name" value="NT_sf"/>
</dbReference>
<organism evidence="11 12">
    <name type="scientific">Litoribacter ruber</name>
    <dbReference type="NCBI Taxonomy" id="702568"/>
    <lineage>
        <taxon>Bacteria</taxon>
        <taxon>Pseudomonadati</taxon>
        <taxon>Bacteroidota</taxon>
        <taxon>Cytophagia</taxon>
        <taxon>Cytophagales</taxon>
        <taxon>Cyclobacteriaceae</taxon>
        <taxon>Litoribacter</taxon>
    </lineage>
</organism>
<dbReference type="GO" id="GO:0005524">
    <property type="term" value="F:ATP binding"/>
    <property type="evidence" value="ECO:0007669"/>
    <property type="project" value="UniProtKB-KW"/>
</dbReference>
<evidence type="ECO:0000256" key="3">
    <source>
        <dbReference type="ARBA" id="ARBA00022679"/>
    </source>
</evidence>
<dbReference type="RefSeq" id="WP_213945846.1">
    <property type="nucleotide sequence ID" value="NZ_JAHBGI010000007.1"/>
</dbReference>
<name>A0AAP2G5D4_9BACT</name>
<sequence length="97" mass="10749">MISETQRDAIIRVLQPLDPKSISVFGSCARNENHSGSDLDVLVEFQGTVNLLDIIGAEMELTEVLGVKVDLLTKQAISPRLMGHINESIHEIFYAEK</sequence>
<keyword evidence="6" id="KW-0547">Nucleotide-binding</keyword>
<evidence type="ECO:0000256" key="7">
    <source>
        <dbReference type="ARBA" id="ARBA00022840"/>
    </source>
</evidence>
<comment type="similarity">
    <text evidence="9">Belongs to the MntA antitoxin family.</text>
</comment>
<accession>A0AAP2G5D4</accession>
<evidence type="ECO:0000256" key="9">
    <source>
        <dbReference type="ARBA" id="ARBA00038276"/>
    </source>
</evidence>
<keyword evidence="7" id="KW-0067">ATP-binding</keyword>
<dbReference type="EMBL" id="JAHCMY010000007">
    <property type="protein sequence ID" value="MBS9524991.1"/>
    <property type="molecule type" value="Genomic_DNA"/>
</dbReference>
<dbReference type="Pfam" id="PF01909">
    <property type="entry name" value="NTP_transf_2"/>
    <property type="match status" value="1"/>
</dbReference>
<keyword evidence="2" id="KW-1277">Toxin-antitoxin system</keyword>
<dbReference type="GO" id="GO:0046872">
    <property type="term" value="F:metal ion binding"/>
    <property type="evidence" value="ECO:0007669"/>
    <property type="project" value="UniProtKB-KW"/>
</dbReference>
<dbReference type="InterPro" id="IPR002934">
    <property type="entry name" value="Polymerase_NTP_transf_dom"/>
</dbReference>
<dbReference type="PANTHER" id="PTHR33571">
    <property type="entry name" value="SSL8005 PROTEIN"/>
    <property type="match status" value="1"/>
</dbReference>
<keyword evidence="5" id="KW-0479">Metal-binding</keyword>
<evidence type="ECO:0000256" key="1">
    <source>
        <dbReference type="ARBA" id="ARBA00001946"/>
    </source>
</evidence>
<keyword evidence="3" id="KW-0808">Transferase</keyword>
<evidence type="ECO:0000313" key="12">
    <source>
        <dbReference type="Proteomes" id="UP001319104"/>
    </source>
</evidence>
<evidence type="ECO:0000313" key="11">
    <source>
        <dbReference type="EMBL" id="MBS9524991.1"/>
    </source>
</evidence>
<dbReference type="Gene3D" id="3.30.460.10">
    <property type="entry name" value="Beta Polymerase, domain 2"/>
    <property type="match status" value="1"/>
</dbReference>
<reference evidence="11 12" key="1">
    <citation type="submission" date="2021-05" db="EMBL/GenBank/DDBJ databases">
        <authorList>
            <person name="Zhang Z.D."/>
            <person name="Osman G."/>
        </authorList>
    </citation>
    <scope>NUCLEOTIDE SEQUENCE [LARGE SCALE GENOMIC DNA]</scope>
    <source>
        <strain evidence="11 12">KCTC 32217</strain>
    </source>
</reference>
<evidence type="ECO:0000259" key="10">
    <source>
        <dbReference type="Pfam" id="PF01909"/>
    </source>
</evidence>
<evidence type="ECO:0000256" key="2">
    <source>
        <dbReference type="ARBA" id="ARBA00022649"/>
    </source>
</evidence>
<feature type="domain" description="Polymerase nucleotidyl transferase" evidence="10">
    <location>
        <begin position="16"/>
        <end position="79"/>
    </location>
</feature>
<proteinExistence type="inferred from homology"/>
<dbReference type="Proteomes" id="UP001319104">
    <property type="component" value="Unassembled WGS sequence"/>
</dbReference>
<keyword evidence="8" id="KW-0460">Magnesium</keyword>
<evidence type="ECO:0000256" key="8">
    <source>
        <dbReference type="ARBA" id="ARBA00022842"/>
    </source>
</evidence>
<evidence type="ECO:0000256" key="4">
    <source>
        <dbReference type="ARBA" id="ARBA00022695"/>
    </source>
</evidence>
<dbReference type="CDD" id="cd05403">
    <property type="entry name" value="NT_KNTase_like"/>
    <property type="match status" value="1"/>
</dbReference>
<dbReference type="GO" id="GO:0016779">
    <property type="term" value="F:nucleotidyltransferase activity"/>
    <property type="evidence" value="ECO:0007669"/>
    <property type="project" value="UniProtKB-KW"/>
</dbReference>
<keyword evidence="4" id="KW-0548">Nucleotidyltransferase</keyword>